<evidence type="ECO:0000256" key="3">
    <source>
        <dbReference type="ARBA" id="ARBA00022723"/>
    </source>
</evidence>
<dbReference type="GO" id="GO:0003723">
    <property type="term" value="F:RNA binding"/>
    <property type="evidence" value="ECO:0007669"/>
    <property type="project" value="UniProtKB-UniRule"/>
</dbReference>
<evidence type="ECO:0000259" key="13">
    <source>
        <dbReference type="PROSITE" id="PS51749"/>
    </source>
</evidence>
<comment type="caution">
    <text evidence="12">Lacks conserved residue(s) required for the propagation of feature annotation.</text>
</comment>
<dbReference type="InterPro" id="IPR003615">
    <property type="entry name" value="HNH_nuc"/>
</dbReference>
<dbReference type="RefSeq" id="WP_077395933.1">
    <property type="nucleotide sequence ID" value="NZ_JATM01000002.1"/>
</dbReference>
<gene>
    <name evidence="12" type="primary">cas9</name>
    <name evidence="14" type="ORF">AL01_03265</name>
</gene>
<feature type="active site" description="For RuvC-like nuclease domain" evidence="12">
    <location>
        <position position="13"/>
    </location>
</feature>
<evidence type="ECO:0000256" key="7">
    <source>
        <dbReference type="ARBA" id="ARBA00022884"/>
    </source>
</evidence>
<evidence type="ECO:0000256" key="9">
    <source>
        <dbReference type="ARBA" id="ARBA00023125"/>
    </source>
</evidence>
<evidence type="ECO:0000256" key="11">
    <source>
        <dbReference type="ARBA" id="ARBA00046380"/>
    </source>
</evidence>
<dbReference type="EC" id="3.1.-.-" evidence="12"/>
<evidence type="ECO:0000256" key="12">
    <source>
        <dbReference type="HAMAP-Rule" id="MF_01480"/>
    </source>
</evidence>
<keyword evidence="15" id="KW-1185">Reference proteome</keyword>
<keyword evidence="3" id="KW-0479">Metal-binding</keyword>
<evidence type="ECO:0000313" key="14">
    <source>
        <dbReference type="EMBL" id="OOL18786.1"/>
    </source>
</evidence>
<dbReference type="GO" id="GO:0051607">
    <property type="term" value="P:defense response to virus"/>
    <property type="evidence" value="ECO:0007669"/>
    <property type="project" value="UniProtKB-UniRule"/>
</dbReference>
<comment type="function">
    <text evidence="12">CRISPR (clustered regularly interspaced short palindromic repeat) is an adaptive immune system that provides protection against mobile genetic elements (viruses, transposable elements and conjugative plasmids). CRISPR clusters contain spacers, sequences complementary to antecedent mobile elements, and target invading nucleic acids. CRISPR clusters are transcribed and processed into CRISPR RNA (crRNA). In type II CRISPR systems correct processing of pre-crRNA requires a trans-encoded small RNA (tracrRNA), endogenous ribonuclease 3 (rnc) and this protein. The tracrRNA serves as a guide for ribonuclease 3-aided processing of pre-crRNA. Subsequently Cas9/crRNA/tracrRNA endonucleolytically cleaves linear or circular dsDNA target complementary to the spacer; Cas9 is inactive in the absence of the 2 guide RNAs (gRNA). Cas9 recognizes the protospacer adjacent motif (PAM) in the CRISPR repeat sequences to help distinguish self versus nonself, as targets within the bacterial CRISPR locus do not have PAMs. PAM recognition is also required for catalytic activity.</text>
</comment>
<dbReference type="AlphaFoldDB" id="A0A1S8GQ14"/>
<keyword evidence="6" id="KW-0460">Magnesium</keyword>
<sequence>MTPISESLLFGLDVGISSCGWAVLRHSNTTGHIEALGSWCFDAPETSKERTPTNQIRRSSRLLRRVIRRRRSRMTEIRRLFAQHSLIDNDRPDALRQPTIDPWEMRGQGLDRQLTPEEFAVALAHIAKHRGFKSSAKRIGSNTSPDDSKMLAALAKTKELSAQYRTVGEMFARDSAYVQRRRNRDGLFDRTISRDDLINEAKILFNRQRALGNPVASTEIEEAFTRIAFWQNPMQDSGVLVAPCPFEPKEKRSSRFSPSFERFRLLCRLINLRVTDGPEERPLTEEELRLAYEHAGKTRKLTAAAIRKLIGLRGDQHFTTIPPEQEKQDITSRTGETFAGTATFRSVLGESLWRQLLPHPEWLDNAAWIISFHELTDTIIKKLGDIGLPEEAHKLICHALKSDKNPFAKFKGASSLSDKAVRALIPYLQQGLTYDKACQKAGYDHTASRFSGRATIDTKARFNALMAEVRDSIANPIARKALSEGMKQLWAMRNRWGLPGAICIELARDVGNSLEKRKEIERNLKTTTKQRAREREEACELLNLKEVSSDILLRYRLWKEQGGRCCYSGKSIAPDMLMAQDNRIQIDHILPWSRFGDDSYSNKGLCLAKENQAKKNKTPYEWIHGQGTTAQKEQWDKFVADVASRKNTKGLKKRNFLLKGSKEIEERFRSRNLNDTRYAARLMVEAARLLYPAGQRGEKGGTRRVFTRPGALTAALRHAWGVESLKKIGGERLHDNRHHALDAAIVAAVSEAEIQKLTKSFQECEQKGLSRPMRDVAPPWDGFRDQLKEKYETIFVARPERQRARGKGHDATIQQVREEETGPVIYERKAVNALTLADLAKIKDPDRNAGLIASLRQWIEAGKPEDRPPRTPCHQSAAGHEIRKVRLATTTKPAVPVRGGMANRGVMTRVDIFKVIGKKGKPEWYMIPIYPHQIMNRSQWPTPPNKAIVKNKSEEDWPIMGEEALFQFSLYPRSYVRLFNKGTVKEGYFCGCNRSTASIALADSTGAAPLQQGIGIKTQEHIQKFSVNRFGELSPVKQETRTWHGVACTSPDQHD</sequence>
<evidence type="ECO:0000256" key="10">
    <source>
        <dbReference type="ARBA" id="ARBA00023211"/>
    </source>
</evidence>
<dbReference type="Gene3D" id="3.30.420.10">
    <property type="entry name" value="Ribonuclease H-like superfamily/Ribonuclease H"/>
    <property type="match status" value="3"/>
</dbReference>
<evidence type="ECO:0000256" key="1">
    <source>
        <dbReference type="ARBA" id="ARBA00001946"/>
    </source>
</evidence>
<dbReference type="OrthoDB" id="9777169at2"/>
<keyword evidence="5 12" id="KW-0378">Hydrolase</keyword>
<dbReference type="HAMAP" id="MF_01480">
    <property type="entry name" value="Cas9"/>
    <property type="match status" value="1"/>
</dbReference>
<dbReference type="NCBIfam" id="TIGR01865">
    <property type="entry name" value="cas_Csn1"/>
    <property type="match status" value="1"/>
</dbReference>
<evidence type="ECO:0000256" key="5">
    <source>
        <dbReference type="ARBA" id="ARBA00022801"/>
    </source>
</evidence>
<dbReference type="Pfam" id="PF18541">
    <property type="entry name" value="RuvC_III"/>
    <property type="match status" value="1"/>
</dbReference>
<organism evidence="14 15">
    <name type="scientific">Bombella intestini</name>
    <dbReference type="NCBI Taxonomy" id="1539051"/>
    <lineage>
        <taxon>Bacteria</taxon>
        <taxon>Pseudomonadati</taxon>
        <taxon>Pseudomonadota</taxon>
        <taxon>Alphaproteobacteria</taxon>
        <taxon>Acetobacterales</taxon>
        <taxon>Acetobacteraceae</taxon>
        <taxon>Bombella</taxon>
    </lineage>
</organism>
<evidence type="ECO:0000256" key="4">
    <source>
        <dbReference type="ARBA" id="ARBA00022759"/>
    </source>
</evidence>
<feature type="domain" description="HNH Cas9-type" evidence="13">
    <location>
        <begin position="513"/>
        <end position="673"/>
    </location>
</feature>
<keyword evidence="4 12" id="KW-0255">Endonuclease</keyword>
<evidence type="ECO:0000256" key="8">
    <source>
        <dbReference type="ARBA" id="ARBA00023118"/>
    </source>
</evidence>
<dbReference type="InterPro" id="IPR041383">
    <property type="entry name" value="RuvC_III"/>
</dbReference>
<dbReference type="GO" id="GO:0046872">
    <property type="term" value="F:metal ion binding"/>
    <property type="evidence" value="ECO:0007669"/>
    <property type="project" value="UniProtKB-UniRule"/>
</dbReference>
<dbReference type="InterPro" id="IPR033114">
    <property type="entry name" value="HNH_CAS9"/>
</dbReference>
<comment type="domain">
    <text evidence="12">Has 2 endonuclease domains. The discontinuous RuvC-like domain cleaves the target DNA noncomplementary to crRNA while the HNH nuclease domain cleaves the target DNA complementary to crRNA.</text>
</comment>
<dbReference type="GO" id="GO:0043571">
    <property type="term" value="P:maintenance of CRISPR repeat elements"/>
    <property type="evidence" value="ECO:0007669"/>
    <property type="project" value="UniProtKB-UniRule"/>
</dbReference>
<dbReference type="InterPro" id="IPR028629">
    <property type="entry name" value="Cas9"/>
</dbReference>
<comment type="caution">
    <text evidence="14">The sequence shown here is derived from an EMBL/GenBank/DDBJ whole genome shotgun (WGS) entry which is preliminary data.</text>
</comment>
<feature type="active site" description="Proton acceptor for HNH nuclease domain" evidence="12">
    <location>
        <position position="588"/>
    </location>
</feature>
<evidence type="ECO:0000256" key="6">
    <source>
        <dbReference type="ARBA" id="ARBA00022842"/>
    </source>
</evidence>
<keyword evidence="10" id="KW-0464">Manganese</keyword>
<dbReference type="InterPro" id="IPR040619">
    <property type="entry name" value="Cas9_alpha-helical_lobe"/>
</dbReference>
<reference evidence="14 15" key="1">
    <citation type="journal article" date="2016" name="PLoS ONE">
        <title>Whole-Genome Sequence Analysis of Bombella intestini LMG 28161T, a Novel Acetic Acid Bacterium Isolated from the Crop of a Red-Tailed Bumble Bee, Bombus lapidarius.</title>
        <authorList>
            <person name="Li L."/>
            <person name="Illeghems K."/>
            <person name="Van Kerrebroeck S."/>
            <person name="Borremans W."/>
            <person name="Cleenwerck I."/>
            <person name="Smagghe G."/>
            <person name="De Vuyst L."/>
            <person name="Vandamme P."/>
        </authorList>
    </citation>
    <scope>NUCLEOTIDE SEQUENCE [LARGE SCALE GENOMIC DNA]</scope>
    <source>
        <strain evidence="14 15">R-52487</strain>
    </source>
</reference>
<evidence type="ECO:0000313" key="15">
    <source>
        <dbReference type="Proteomes" id="UP000200980"/>
    </source>
</evidence>
<proteinExistence type="inferred from homology"/>
<comment type="cofactor">
    <cofactor evidence="1">
        <name>Mg(2+)</name>
        <dbReference type="ChEBI" id="CHEBI:18420"/>
    </cofactor>
</comment>
<evidence type="ECO:0000256" key="2">
    <source>
        <dbReference type="ARBA" id="ARBA00022722"/>
    </source>
</evidence>
<dbReference type="Proteomes" id="UP000200980">
    <property type="component" value="Unassembled WGS sequence"/>
</dbReference>
<keyword evidence="7 12" id="KW-0694">RNA-binding</keyword>
<dbReference type="GO" id="GO:0004519">
    <property type="term" value="F:endonuclease activity"/>
    <property type="evidence" value="ECO:0007669"/>
    <property type="project" value="UniProtKB-UniRule"/>
</dbReference>
<keyword evidence="2 12" id="KW-0540">Nuclease</keyword>
<name>A0A1S8GQ14_9PROT</name>
<comment type="subunit">
    <text evidence="11 12">Monomer. Binds crRNA and tracrRNA.</text>
</comment>
<dbReference type="PROSITE" id="PS51749">
    <property type="entry name" value="HNH_CAS9"/>
    <property type="match status" value="1"/>
</dbReference>
<dbReference type="STRING" id="1539051.AL01_03265"/>
<dbReference type="Pfam" id="PF18470">
    <property type="entry name" value="Cas9_a"/>
    <property type="match status" value="1"/>
</dbReference>
<keyword evidence="9 12" id="KW-0238">DNA-binding</keyword>
<dbReference type="InterPro" id="IPR036397">
    <property type="entry name" value="RNaseH_sf"/>
</dbReference>
<dbReference type="GO" id="GO:0003677">
    <property type="term" value="F:DNA binding"/>
    <property type="evidence" value="ECO:0007669"/>
    <property type="project" value="UniProtKB-UniRule"/>
</dbReference>
<dbReference type="Pfam" id="PF13395">
    <property type="entry name" value="HNH_4"/>
    <property type="match status" value="1"/>
</dbReference>
<protein>
    <recommendedName>
        <fullName evidence="12">CRISPR-associated endonuclease Cas9</fullName>
        <ecNumber evidence="12">3.1.-.-</ecNumber>
    </recommendedName>
</protein>
<accession>A0A1S8GQ14</accession>
<dbReference type="GO" id="GO:0016787">
    <property type="term" value="F:hydrolase activity"/>
    <property type="evidence" value="ECO:0007669"/>
    <property type="project" value="UniProtKB-KW"/>
</dbReference>
<comment type="similarity">
    <text evidence="12">Belongs to the CRISPR-associated Cas9 family.</text>
</comment>
<keyword evidence="8 12" id="KW-0051">Antiviral defense</keyword>
<dbReference type="EMBL" id="JATM01000002">
    <property type="protein sequence ID" value="OOL18786.1"/>
    <property type="molecule type" value="Genomic_DNA"/>
</dbReference>